<feature type="domain" description="ABC transmembrane type-1" evidence="17">
    <location>
        <begin position="175"/>
        <end position="454"/>
    </location>
</feature>
<keyword evidence="11" id="KW-1278">Translocase</keyword>
<dbReference type="PANTHER" id="PTHR24221">
    <property type="entry name" value="ATP-BINDING CASSETTE SUB-FAMILY B"/>
    <property type="match status" value="1"/>
</dbReference>
<keyword evidence="10" id="KW-0653">Protein transport</keyword>
<accession>M5AHB4</accession>
<dbReference type="InterPro" id="IPR027417">
    <property type="entry name" value="P-loop_NTPase"/>
</dbReference>
<dbReference type="GO" id="GO:0016887">
    <property type="term" value="F:ATP hydrolysis activity"/>
    <property type="evidence" value="ECO:0007669"/>
    <property type="project" value="InterPro"/>
</dbReference>
<keyword evidence="8" id="KW-0788">Thiol protease</keyword>
<sequence>MQRMFKKKNYVQQLDESDCGAAVLAMVLKNYQSDVSIVKIRNFAQTDSDGTTALGLVKAGEHFNLKTIAIKADMSLFDNMGRDLQLPFIAHLDRNDGTLHYVVVSEIHKKYLLVADPDPSVKVTRVNYSDFKKEWTGVAIFMAPNPEYHPVKDDKDSLLNTASLLLKQRKIIIEIVLTTFICTLITISGAFFLQNLVDIYVPVDMVNTLNAVALGLAIAYVFHGIFTYMQGYLSVILGQRLSIDILVSYIKHLFELPMSFFGTRKIGEITSRLTDANNIIQTLAETAISTLLNIGTILFVGIALSSISFKLFLISLITIPVYGIIIALFLKKFDQTNNERMEQGALLSSSLIEDVRGIESIKALGIENQRYSHIDRRFVKGLKANYKYNIAAVLQGAFKDVAQLVITLMILYMGARMAIRGSISIGQLIAFNALLGYLMSPIEEIIGLQSGLQTAKIANKRLNQVLLVPEEKSGEIDTTIINDEGIEKIHFKSVSFEYKYGQPVLKDINLEIKKGEKIAIVGLSGSGKTTLAKMLVGFYQANEGQIEVNGVDIKLINKKILRKRIAYLPQTPYIFSGSVLDNILLGSAEGNTSISDVVSAAKLAGIHRDIEALPDGYSTNLSEDSGLSGGQMQRIAMARTLLTGASAMIFDESTSNLDVLTEKSIVDKLIKLPEQTIIFIAHRLEVAKKADRIIVMDHGKIVEMGTHTELMKNKGSYYSLWEG</sequence>
<dbReference type="InterPro" id="IPR017871">
    <property type="entry name" value="ABC_transporter-like_CS"/>
</dbReference>
<keyword evidence="14" id="KW-0080">Bacteriocin transport</keyword>
<keyword evidence="5 15" id="KW-0812">Transmembrane</keyword>
<evidence type="ECO:0000256" key="10">
    <source>
        <dbReference type="ARBA" id="ARBA00022927"/>
    </source>
</evidence>
<evidence type="ECO:0000313" key="20">
    <source>
        <dbReference type="Proteomes" id="UP000012042"/>
    </source>
</evidence>
<dbReference type="SUPFAM" id="SSF52540">
    <property type="entry name" value="P-loop containing nucleoside triphosphate hydrolases"/>
    <property type="match status" value="1"/>
</dbReference>
<dbReference type="Gene3D" id="1.20.1560.10">
    <property type="entry name" value="ABC transporter type 1, transmembrane domain"/>
    <property type="match status" value="1"/>
</dbReference>
<dbReference type="MEROPS" id="C39.001"/>
<evidence type="ECO:0000256" key="8">
    <source>
        <dbReference type="ARBA" id="ARBA00022807"/>
    </source>
</evidence>
<geneLocation type="plasmid" evidence="19 20">
    <name>pKB290-6</name>
</geneLocation>
<dbReference type="SUPFAM" id="SSF90123">
    <property type="entry name" value="ABC transporter transmembrane region"/>
    <property type="match status" value="1"/>
</dbReference>
<evidence type="ECO:0000256" key="1">
    <source>
        <dbReference type="ARBA" id="ARBA00004651"/>
    </source>
</evidence>
<dbReference type="PATRIC" id="fig|1001583.3.peg.2528"/>
<reference evidence="19 20" key="1">
    <citation type="journal article" date="2013" name="PLoS ONE">
        <title>Genomic Analysis by Deep Sequencing of the Probiotic Lactobacillus brevis KB290 Harboring Nine Plasmids Reveals Genomic Stability.</title>
        <authorList>
            <person name="Fukao M."/>
            <person name="Oshima K."/>
            <person name="Morita H."/>
            <person name="Toh H."/>
            <person name="Suda W."/>
            <person name="Kim S.W."/>
            <person name="Suzuki S."/>
            <person name="Yakabe T."/>
            <person name="Hattori M."/>
            <person name="Yajima N."/>
        </authorList>
    </citation>
    <scope>NUCLEOTIDE SEQUENCE [LARGE SCALE GENOMIC DNA]</scope>
    <source>
        <strain evidence="19 20">KB290</strain>
        <plasmid evidence="19">pKB290-6</plasmid>
    </source>
</reference>
<dbReference type="Gene3D" id="3.90.70.10">
    <property type="entry name" value="Cysteine proteinases"/>
    <property type="match status" value="1"/>
</dbReference>
<dbReference type="InterPro" id="IPR011527">
    <property type="entry name" value="ABC1_TM_dom"/>
</dbReference>
<dbReference type="PROSITE" id="PS50929">
    <property type="entry name" value="ABC_TM1F"/>
    <property type="match status" value="1"/>
</dbReference>
<keyword evidence="19" id="KW-0614">Plasmid</keyword>
<keyword evidence="2" id="KW-0813">Transport</keyword>
<evidence type="ECO:0000256" key="3">
    <source>
        <dbReference type="ARBA" id="ARBA00022475"/>
    </source>
</evidence>
<evidence type="ECO:0000256" key="14">
    <source>
        <dbReference type="ARBA" id="ARBA00043264"/>
    </source>
</evidence>
<keyword evidence="7" id="KW-0378">Hydrolase</keyword>
<dbReference type="Gene3D" id="3.40.50.300">
    <property type="entry name" value="P-loop containing nucleotide triphosphate hydrolases"/>
    <property type="match status" value="1"/>
</dbReference>
<dbReference type="GO" id="GO:0005524">
    <property type="term" value="F:ATP binding"/>
    <property type="evidence" value="ECO:0007669"/>
    <property type="project" value="UniProtKB-KW"/>
</dbReference>
<organism evidence="19 20">
    <name type="scientific">Levilactobacillus brevis KB290</name>
    <dbReference type="NCBI Taxonomy" id="1001583"/>
    <lineage>
        <taxon>Bacteria</taxon>
        <taxon>Bacillati</taxon>
        <taxon>Bacillota</taxon>
        <taxon>Bacilli</taxon>
        <taxon>Lactobacillales</taxon>
        <taxon>Lactobacillaceae</taxon>
        <taxon>Levilactobacillus</taxon>
    </lineage>
</organism>
<evidence type="ECO:0000256" key="12">
    <source>
        <dbReference type="ARBA" id="ARBA00022989"/>
    </source>
</evidence>
<keyword evidence="4" id="KW-0645">Protease</keyword>
<keyword evidence="3" id="KW-1003">Cell membrane</keyword>
<protein>
    <submittedName>
        <fullName evidence="19">Transport/processing ATP-binding protein ComA</fullName>
    </submittedName>
</protein>
<dbReference type="FunFam" id="3.40.50.300:FF:000299">
    <property type="entry name" value="ABC transporter ATP-binding protein/permease"/>
    <property type="match status" value="1"/>
</dbReference>
<dbReference type="NCBIfam" id="TIGR01193">
    <property type="entry name" value="bacteriocin_ABC"/>
    <property type="match status" value="1"/>
</dbReference>
<feature type="domain" description="Peptidase C39" evidence="18">
    <location>
        <begin position="13"/>
        <end position="142"/>
    </location>
</feature>
<dbReference type="GO" id="GO:0008234">
    <property type="term" value="F:cysteine-type peptidase activity"/>
    <property type="evidence" value="ECO:0007669"/>
    <property type="project" value="UniProtKB-KW"/>
</dbReference>
<dbReference type="AlphaFoldDB" id="M5AHB4"/>
<evidence type="ECO:0000256" key="2">
    <source>
        <dbReference type="ARBA" id="ARBA00022448"/>
    </source>
</evidence>
<dbReference type="GO" id="GO:0043214">
    <property type="term" value="F:ABC-type bacteriocin transporter activity"/>
    <property type="evidence" value="ECO:0007669"/>
    <property type="project" value="InterPro"/>
</dbReference>
<dbReference type="PROSITE" id="PS00211">
    <property type="entry name" value="ABC_TRANSPORTER_1"/>
    <property type="match status" value="1"/>
</dbReference>
<dbReference type="PANTHER" id="PTHR24221:SF654">
    <property type="entry name" value="ATP-BINDING CASSETTE SUB-FAMILY B MEMBER 6"/>
    <property type="match status" value="1"/>
</dbReference>
<evidence type="ECO:0000256" key="11">
    <source>
        <dbReference type="ARBA" id="ARBA00022967"/>
    </source>
</evidence>
<evidence type="ECO:0000259" key="17">
    <source>
        <dbReference type="PROSITE" id="PS50929"/>
    </source>
</evidence>
<dbReference type="Pfam" id="PF03412">
    <property type="entry name" value="Peptidase_C39"/>
    <property type="match status" value="1"/>
</dbReference>
<comment type="subcellular location">
    <subcellularLocation>
        <location evidence="1">Cell membrane</location>
        <topology evidence="1">Multi-pass membrane protein</topology>
    </subcellularLocation>
</comment>
<dbReference type="InterPro" id="IPR005897">
    <property type="entry name" value="Pept_C39_ABC_bacteriocin"/>
</dbReference>
<feature type="transmembrane region" description="Helical" evidence="15">
    <location>
        <begin position="282"/>
        <end position="305"/>
    </location>
</feature>
<dbReference type="InterPro" id="IPR005074">
    <property type="entry name" value="Peptidase_C39"/>
</dbReference>
<evidence type="ECO:0000313" key="19">
    <source>
        <dbReference type="EMBL" id="BAN08188.1"/>
    </source>
</evidence>
<feature type="transmembrane region" description="Helical" evidence="15">
    <location>
        <begin position="212"/>
        <end position="233"/>
    </location>
</feature>
<dbReference type="InterPro" id="IPR039421">
    <property type="entry name" value="Type_1_exporter"/>
</dbReference>
<evidence type="ECO:0000259" key="18">
    <source>
        <dbReference type="PROSITE" id="PS50990"/>
    </source>
</evidence>
<dbReference type="CDD" id="cd18570">
    <property type="entry name" value="ABC_6TM_PCAT1_LagD_like"/>
    <property type="match status" value="1"/>
</dbReference>
<keyword evidence="13 15" id="KW-0472">Membrane</keyword>
<dbReference type="GO" id="GO:0006508">
    <property type="term" value="P:proteolysis"/>
    <property type="evidence" value="ECO:0007669"/>
    <property type="project" value="UniProtKB-KW"/>
</dbReference>
<dbReference type="EMBL" id="AP012173">
    <property type="protein sequence ID" value="BAN08188.1"/>
    <property type="molecule type" value="Genomic_DNA"/>
</dbReference>
<keyword evidence="9 19" id="KW-0067">ATP-binding</keyword>
<evidence type="ECO:0000256" key="4">
    <source>
        <dbReference type="ARBA" id="ARBA00022670"/>
    </source>
</evidence>
<dbReference type="Proteomes" id="UP000012042">
    <property type="component" value="Plasmid pKB290-6"/>
</dbReference>
<gene>
    <name evidence="19" type="ORF">LVISKB_P6-0003</name>
</gene>
<dbReference type="InterPro" id="IPR003439">
    <property type="entry name" value="ABC_transporter-like_ATP-bd"/>
</dbReference>
<dbReference type="GO" id="GO:0034040">
    <property type="term" value="F:ATPase-coupled lipid transmembrane transporter activity"/>
    <property type="evidence" value="ECO:0007669"/>
    <property type="project" value="TreeGrafter"/>
</dbReference>
<dbReference type="HOGENOM" id="CLU_000604_84_3_9"/>
<feature type="domain" description="ABC transporter" evidence="16">
    <location>
        <begin position="489"/>
        <end position="723"/>
    </location>
</feature>
<keyword evidence="6" id="KW-0547">Nucleotide-binding</keyword>
<feature type="transmembrane region" description="Helical" evidence="15">
    <location>
        <begin position="311"/>
        <end position="330"/>
    </location>
</feature>
<evidence type="ECO:0000259" key="16">
    <source>
        <dbReference type="PROSITE" id="PS50893"/>
    </source>
</evidence>
<proteinExistence type="predicted"/>
<dbReference type="CDD" id="cd02418">
    <property type="entry name" value="Peptidase_C39B"/>
    <property type="match status" value="1"/>
</dbReference>
<evidence type="ECO:0000256" key="9">
    <source>
        <dbReference type="ARBA" id="ARBA00022840"/>
    </source>
</evidence>
<evidence type="ECO:0000256" key="5">
    <source>
        <dbReference type="ARBA" id="ARBA00022692"/>
    </source>
</evidence>
<dbReference type="Pfam" id="PF00664">
    <property type="entry name" value="ABC_membrane"/>
    <property type="match status" value="1"/>
</dbReference>
<evidence type="ECO:0000256" key="6">
    <source>
        <dbReference type="ARBA" id="ARBA00022741"/>
    </source>
</evidence>
<dbReference type="PROSITE" id="PS50893">
    <property type="entry name" value="ABC_TRANSPORTER_2"/>
    <property type="match status" value="1"/>
</dbReference>
<dbReference type="InterPro" id="IPR003593">
    <property type="entry name" value="AAA+_ATPase"/>
</dbReference>
<feature type="transmembrane region" description="Helical" evidence="15">
    <location>
        <begin position="171"/>
        <end position="192"/>
    </location>
</feature>
<keyword evidence="12 15" id="KW-1133">Transmembrane helix</keyword>
<dbReference type="InterPro" id="IPR036640">
    <property type="entry name" value="ABC1_TM_sf"/>
</dbReference>
<name>M5AHB4_LEVBR</name>
<dbReference type="Pfam" id="PF00005">
    <property type="entry name" value="ABC_tran"/>
    <property type="match status" value="1"/>
</dbReference>
<dbReference type="GO" id="GO:0005886">
    <property type="term" value="C:plasma membrane"/>
    <property type="evidence" value="ECO:0007669"/>
    <property type="project" value="UniProtKB-SubCell"/>
</dbReference>
<dbReference type="KEGG" id="lbk:LVISKB_P6-0003"/>
<evidence type="ECO:0000256" key="13">
    <source>
        <dbReference type="ARBA" id="ARBA00023136"/>
    </source>
</evidence>
<dbReference type="GO" id="GO:0015031">
    <property type="term" value="P:protein transport"/>
    <property type="evidence" value="ECO:0007669"/>
    <property type="project" value="UniProtKB-KW"/>
</dbReference>
<dbReference type="PROSITE" id="PS50990">
    <property type="entry name" value="PEPTIDASE_C39"/>
    <property type="match status" value="1"/>
</dbReference>
<evidence type="ECO:0000256" key="7">
    <source>
        <dbReference type="ARBA" id="ARBA00022801"/>
    </source>
</evidence>
<dbReference type="SMART" id="SM00382">
    <property type="entry name" value="AAA"/>
    <property type="match status" value="1"/>
</dbReference>
<evidence type="ECO:0000256" key="15">
    <source>
        <dbReference type="SAM" id="Phobius"/>
    </source>
</evidence>